<keyword evidence="3" id="KW-1185">Reference proteome</keyword>
<dbReference type="InterPro" id="IPR016024">
    <property type="entry name" value="ARM-type_fold"/>
</dbReference>
<dbReference type="KEGG" id="mant:BHD05_07395"/>
<gene>
    <name evidence="2" type="ORF">BHD05_07395</name>
</gene>
<dbReference type="EMBL" id="CP017146">
    <property type="protein sequence ID" value="QHO69494.1"/>
    <property type="molecule type" value="Genomic_DNA"/>
</dbReference>
<reference evidence="2 3" key="1">
    <citation type="submission" date="2016-09" db="EMBL/GenBank/DDBJ databases">
        <title>Complete genome sequence of microbes from the polar regions.</title>
        <authorList>
            <person name="Liao L."/>
            <person name="Chen B."/>
        </authorList>
    </citation>
    <scope>NUCLEOTIDE SEQUENCE [LARGE SCALE GENOMIC DNA]</scope>
    <source>
        <strain evidence="2 3">ZS314</strain>
    </source>
</reference>
<feature type="region of interest" description="Disordered" evidence="1">
    <location>
        <begin position="167"/>
        <end position="187"/>
    </location>
</feature>
<protein>
    <recommendedName>
        <fullName evidence="4">HEAT repeat domain-containing protein</fullName>
    </recommendedName>
</protein>
<evidence type="ECO:0000256" key="1">
    <source>
        <dbReference type="SAM" id="MobiDB-lite"/>
    </source>
</evidence>
<sequence length="187" mass="19738">MQNKASSDSSVPLDLPVADRLAAAVARYGEDAVVARSIALMGGANAGEDFLLYVGGRHAQGLLDGAPPLYWPELWGARALLHVWNPSAVTAVIAGLDNQAWRVREMCARVALARELHVATKMVELTTDDVPRVRAAAAHALAAVGTADNVETVAALLRDPEKEVRRAAQQSRDALAARLGTPTGSTD</sequence>
<dbReference type="Proteomes" id="UP000464507">
    <property type="component" value="Chromosome"/>
</dbReference>
<dbReference type="RefSeq" id="WP_161885866.1">
    <property type="nucleotide sequence ID" value="NZ_CP017146.1"/>
</dbReference>
<accession>A0A7L5AJC3</accession>
<evidence type="ECO:0000313" key="2">
    <source>
        <dbReference type="EMBL" id="QHO69494.1"/>
    </source>
</evidence>
<evidence type="ECO:0000313" key="3">
    <source>
        <dbReference type="Proteomes" id="UP000464507"/>
    </source>
</evidence>
<organism evidence="2 3">
    <name type="scientific">Marisediminicola antarctica</name>
    <dbReference type="NCBI Taxonomy" id="674079"/>
    <lineage>
        <taxon>Bacteria</taxon>
        <taxon>Bacillati</taxon>
        <taxon>Actinomycetota</taxon>
        <taxon>Actinomycetes</taxon>
        <taxon>Micrococcales</taxon>
        <taxon>Microbacteriaceae</taxon>
        <taxon>Marisediminicola</taxon>
    </lineage>
</organism>
<evidence type="ECO:0008006" key="4">
    <source>
        <dbReference type="Google" id="ProtNLM"/>
    </source>
</evidence>
<proteinExistence type="predicted"/>
<dbReference type="AlphaFoldDB" id="A0A7L5AJC3"/>
<dbReference type="Pfam" id="PF13646">
    <property type="entry name" value="HEAT_2"/>
    <property type="match status" value="1"/>
</dbReference>
<dbReference type="InterPro" id="IPR011989">
    <property type="entry name" value="ARM-like"/>
</dbReference>
<dbReference type="OrthoDB" id="3386844at2"/>
<dbReference type="SUPFAM" id="SSF48371">
    <property type="entry name" value="ARM repeat"/>
    <property type="match status" value="1"/>
</dbReference>
<name>A0A7L5AJC3_9MICO</name>
<dbReference type="Gene3D" id="1.25.10.10">
    <property type="entry name" value="Leucine-rich Repeat Variant"/>
    <property type="match status" value="1"/>
</dbReference>